<name>A0A644ZXE0_9ZZZZ</name>
<evidence type="ECO:0008006" key="3">
    <source>
        <dbReference type="Google" id="ProtNLM"/>
    </source>
</evidence>
<evidence type="ECO:0000256" key="1">
    <source>
        <dbReference type="SAM" id="MobiDB-lite"/>
    </source>
</evidence>
<comment type="caution">
    <text evidence="2">The sequence shown here is derived from an EMBL/GenBank/DDBJ whole genome shotgun (WGS) entry which is preliminary data.</text>
</comment>
<sequence>MDGDPVAAGDTIGTIGKTGTATGPCLGFCVTVNGVAVNPLDYYTTVPVGMSDTPPTASPENTTAATTEPTGNTANADTVSQTPALISENSDGETENIAGDGYPVNQYGWTYGNTSMREALGLDYDAYLMEAVGMEGQSGYIKTTDRESNMPSAPDEYYTIPLFDVNAYVIGAFVLSSYESVENGVYISAAQEPSYPRNSNGETYGNNYMAQALGYEPDLVAALGTEGQSGYIRERDIPGADVSNPEEAAEYMVWRKTQPSIIMIPLYDQEGDVIGTFGVSNSPSVDYDSLEEAREAVVNGK</sequence>
<protein>
    <recommendedName>
        <fullName evidence="3">Peptidase M23 domain-containing protein</fullName>
    </recommendedName>
</protein>
<reference evidence="2" key="1">
    <citation type="submission" date="2019-08" db="EMBL/GenBank/DDBJ databases">
        <authorList>
            <person name="Kucharzyk K."/>
            <person name="Murdoch R.W."/>
            <person name="Higgins S."/>
            <person name="Loffler F."/>
        </authorList>
    </citation>
    <scope>NUCLEOTIDE SEQUENCE</scope>
</reference>
<dbReference type="Gene3D" id="2.70.70.10">
    <property type="entry name" value="Glucose Permease (Domain IIA)"/>
    <property type="match status" value="1"/>
</dbReference>
<dbReference type="InterPro" id="IPR011055">
    <property type="entry name" value="Dup_hybrid_motif"/>
</dbReference>
<dbReference type="SUPFAM" id="SSF51261">
    <property type="entry name" value="Duplicated hybrid motif"/>
    <property type="match status" value="1"/>
</dbReference>
<accession>A0A644ZXE0</accession>
<evidence type="ECO:0000313" key="2">
    <source>
        <dbReference type="EMBL" id="MPM42244.1"/>
    </source>
</evidence>
<organism evidence="2">
    <name type="scientific">bioreactor metagenome</name>
    <dbReference type="NCBI Taxonomy" id="1076179"/>
    <lineage>
        <taxon>unclassified sequences</taxon>
        <taxon>metagenomes</taxon>
        <taxon>ecological metagenomes</taxon>
    </lineage>
</organism>
<feature type="region of interest" description="Disordered" evidence="1">
    <location>
        <begin position="51"/>
        <end position="77"/>
    </location>
</feature>
<dbReference type="AlphaFoldDB" id="A0A644ZXE0"/>
<dbReference type="EMBL" id="VSSQ01009656">
    <property type="protein sequence ID" value="MPM42244.1"/>
    <property type="molecule type" value="Genomic_DNA"/>
</dbReference>
<proteinExistence type="predicted"/>
<feature type="compositionally biased region" description="Low complexity" evidence="1">
    <location>
        <begin position="53"/>
        <end position="76"/>
    </location>
</feature>
<gene>
    <name evidence="2" type="ORF">SDC9_88909</name>
</gene>